<proteinExistence type="predicted"/>
<accession>A0ACB6Z5Q7</accession>
<protein>
    <submittedName>
        <fullName evidence="1">Uncharacterized protein</fullName>
    </submittedName>
</protein>
<evidence type="ECO:0000313" key="2">
    <source>
        <dbReference type="Proteomes" id="UP000886501"/>
    </source>
</evidence>
<gene>
    <name evidence="1" type="ORF">BDM02DRAFT_3121396</name>
</gene>
<organism evidence="1 2">
    <name type="scientific">Thelephora ganbajun</name>
    <name type="common">Ganba fungus</name>
    <dbReference type="NCBI Taxonomy" id="370292"/>
    <lineage>
        <taxon>Eukaryota</taxon>
        <taxon>Fungi</taxon>
        <taxon>Dikarya</taxon>
        <taxon>Basidiomycota</taxon>
        <taxon>Agaricomycotina</taxon>
        <taxon>Agaricomycetes</taxon>
        <taxon>Thelephorales</taxon>
        <taxon>Thelephoraceae</taxon>
        <taxon>Thelephora</taxon>
    </lineage>
</organism>
<reference evidence="1" key="1">
    <citation type="submission" date="2019-10" db="EMBL/GenBank/DDBJ databases">
        <authorList>
            <consortium name="DOE Joint Genome Institute"/>
            <person name="Kuo A."/>
            <person name="Miyauchi S."/>
            <person name="Kiss E."/>
            <person name="Drula E."/>
            <person name="Kohler A."/>
            <person name="Sanchez-Garcia M."/>
            <person name="Andreopoulos B."/>
            <person name="Barry K.W."/>
            <person name="Bonito G."/>
            <person name="Buee M."/>
            <person name="Carver A."/>
            <person name="Chen C."/>
            <person name="Cichocki N."/>
            <person name="Clum A."/>
            <person name="Culley D."/>
            <person name="Crous P.W."/>
            <person name="Fauchery L."/>
            <person name="Girlanda M."/>
            <person name="Hayes R."/>
            <person name="Keri Z."/>
            <person name="Labutti K."/>
            <person name="Lipzen A."/>
            <person name="Lombard V."/>
            <person name="Magnuson J."/>
            <person name="Maillard F."/>
            <person name="Morin E."/>
            <person name="Murat C."/>
            <person name="Nolan M."/>
            <person name="Ohm R."/>
            <person name="Pangilinan J."/>
            <person name="Pereira M."/>
            <person name="Perotto S."/>
            <person name="Peter M."/>
            <person name="Riley R."/>
            <person name="Sitrit Y."/>
            <person name="Stielow B."/>
            <person name="Szollosi G."/>
            <person name="Zifcakova L."/>
            <person name="Stursova M."/>
            <person name="Spatafora J.W."/>
            <person name="Tedersoo L."/>
            <person name="Vaario L.-M."/>
            <person name="Yamada A."/>
            <person name="Yan M."/>
            <person name="Wang P."/>
            <person name="Xu J."/>
            <person name="Bruns T."/>
            <person name="Baldrian P."/>
            <person name="Vilgalys R."/>
            <person name="Henrissat B."/>
            <person name="Grigoriev I.V."/>
            <person name="Hibbett D."/>
            <person name="Nagy L.G."/>
            <person name="Martin F.M."/>
        </authorList>
    </citation>
    <scope>NUCLEOTIDE SEQUENCE</scope>
    <source>
        <strain evidence="1">P2</strain>
    </source>
</reference>
<name>A0ACB6Z5Q7_THEGA</name>
<comment type="caution">
    <text evidence="1">The sequence shown here is derived from an EMBL/GenBank/DDBJ whole genome shotgun (WGS) entry which is preliminary data.</text>
</comment>
<sequence>VNYYDCSYQAPPSIFVRTLARYLAYSDSIFTRSPQSLMSLSPVSASFPSRTSGVPEEIEHIPLAAAKSPGPFFEDVFIDWEVCRADARCIPWVLHSTTDTNIILSIQFPTDITWYPKTARALPPHVLADLFLGYLPNGRVVTGRLEHANSIGMALASVLGIQLCVELGREYLRELCGTHYYHSKRVLSSEPTFLQGV</sequence>
<keyword evidence="2" id="KW-1185">Reference proteome</keyword>
<dbReference type="Proteomes" id="UP000886501">
    <property type="component" value="Unassembled WGS sequence"/>
</dbReference>
<feature type="non-terminal residue" evidence="1">
    <location>
        <position position="197"/>
    </location>
</feature>
<reference evidence="1" key="2">
    <citation type="journal article" date="2020" name="Nat. Commun.">
        <title>Large-scale genome sequencing of mycorrhizal fungi provides insights into the early evolution of symbiotic traits.</title>
        <authorList>
            <person name="Miyauchi S."/>
            <person name="Kiss E."/>
            <person name="Kuo A."/>
            <person name="Drula E."/>
            <person name="Kohler A."/>
            <person name="Sanchez-Garcia M."/>
            <person name="Morin E."/>
            <person name="Andreopoulos B."/>
            <person name="Barry K.W."/>
            <person name="Bonito G."/>
            <person name="Buee M."/>
            <person name="Carver A."/>
            <person name="Chen C."/>
            <person name="Cichocki N."/>
            <person name="Clum A."/>
            <person name="Culley D."/>
            <person name="Crous P.W."/>
            <person name="Fauchery L."/>
            <person name="Girlanda M."/>
            <person name="Hayes R.D."/>
            <person name="Keri Z."/>
            <person name="LaButti K."/>
            <person name="Lipzen A."/>
            <person name="Lombard V."/>
            <person name="Magnuson J."/>
            <person name="Maillard F."/>
            <person name="Murat C."/>
            <person name="Nolan M."/>
            <person name="Ohm R.A."/>
            <person name="Pangilinan J."/>
            <person name="Pereira M.F."/>
            <person name="Perotto S."/>
            <person name="Peter M."/>
            <person name="Pfister S."/>
            <person name="Riley R."/>
            <person name="Sitrit Y."/>
            <person name="Stielow J.B."/>
            <person name="Szollosi G."/>
            <person name="Zifcakova L."/>
            <person name="Stursova M."/>
            <person name="Spatafora J.W."/>
            <person name="Tedersoo L."/>
            <person name="Vaario L.M."/>
            <person name="Yamada A."/>
            <person name="Yan M."/>
            <person name="Wang P."/>
            <person name="Xu J."/>
            <person name="Bruns T."/>
            <person name="Baldrian P."/>
            <person name="Vilgalys R."/>
            <person name="Dunand C."/>
            <person name="Henrissat B."/>
            <person name="Grigoriev I.V."/>
            <person name="Hibbett D."/>
            <person name="Nagy L.G."/>
            <person name="Martin F.M."/>
        </authorList>
    </citation>
    <scope>NUCLEOTIDE SEQUENCE</scope>
    <source>
        <strain evidence="1">P2</strain>
    </source>
</reference>
<dbReference type="EMBL" id="MU118122">
    <property type="protein sequence ID" value="KAF9644730.1"/>
    <property type="molecule type" value="Genomic_DNA"/>
</dbReference>
<evidence type="ECO:0000313" key="1">
    <source>
        <dbReference type="EMBL" id="KAF9644730.1"/>
    </source>
</evidence>
<feature type="non-terminal residue" evidence="1">
    <location>
        <position position="1"/>
    </location>
</feature>